<evidence type="ECO:0000256" key="1">
    <source>
        <dbReference type="ARBA" id="ARBA00022485"/>
    </source>
</evidence>
<feature type="chain" id="PRO_5003088187" evidence="5">
    <location>
        <begin position="27"/>
        <end position="251"/>
    </location>
</feature>
<reference evidence="7" key="1">
    <citation type="submission" date="2010-05" db="EMBL/GenBank/DDBJ databases">
        <title>The draft genome of Desulfonatronospira thiodismutans ASO3-1.</title>
        <authorList>
            <consortium name="US DOE Joint Genome Institute (JGI-PGF)"/>
            <person name="Lucas S."/>
            <person name="Copeland A."/>
            <person name="Lapidus A."/>
            <person name="Cheng J.-F."/>
            <person name="Bruce D."/>
            <person name="Goodwin L."/>
            <person name="Pitluck S."/>
            <person name="Chertkov O."/>
            <person name="Brettin T."/>
            <person name="Detter J.C."/>
            <person name="Han C."/>
            <person name="Land M.L."/>
            <person name="Hauser L."/>
            <person name="Kyrpides N."/>
            <person name="Mikhailova N."/>
            <person name="Muyzer G."/>
            <person name="Woyke T."/>
        </authorList>
    </citation>
    <scope>NUCLEOTIDE SEQUENCE [LARGE SCALE GENOMIC DNA]</scope>
    <source>
        <strain evidence="7">ASO3-1</strain>
    </source>
</reference>
<gene>
    <name evidence="7" type="ORF">Dthio_PD1007</name>
</gene>
<dbReference type="SUPFAM" id="SSF54862">
    <property type="entry name" value="4Fe-4S ferredoxins"/>
    <property type="match status" value="1"/>
</dbReference>
<organism evidence="7 8">
    <name type="scientific">Desulfonatronospira thiodismutans ASO3-1</name>
    <dbReference type="NCBI Taxonomy" id="555779"/>
    <lineage>
        <taxon>Bacteria</taxon>
        <taxon>Pseudomonadati</taxon>
        <taxon>Thermodesulfobacteriota</taxon>
        <taxon>Desulfovibrionia</taxon>
        <taxon>Desulfovibrionales</taxon>
        <taxon>Desulfonatronovibrionaceae</taxon>
        <taxon>Desulfonatronospira</taxon>
    </lineage>
</organism>
<keyword evidence="5" id="KW-0732">Signal</keyword>
<feature type="domain" description="4Fe-4S ferredoxin-type" evidence="6">
    <location>
        <begin position="135"/>
        <end position="164"/>
    </location>
</feature>
<keyword evidence="2" id="KW-0479">Metal-binding</keyword>
<evidence type="ECO:0000256" key="5">
    <source>
        <dbReference type="SAM" id="SignalP"/>
    </source>
</evidence>
<evidence type="ECO:0000256" key="2">
    <source>
        <dbReference type="ARBA" id="ARBA00022723"/>
    </source>
</evidence>
<protein>
    <submittedName>
        <fullName evidence="7">4Fe-4S ferredoxin iron-sulfur binding domain protein</fullName>
    </submittedName>
</protein>
<keyword evidence="3" id="KW-0408">Iron</keyword>
<comment type="caution">
    <text evidence="7">The sequence shown here is derived from an EMBL/GenBank/DDBJ whole genome shotgun (WGS) entry which is preliminary data.</text>
</comment>
<keyword evidence="4" id="KW-0411">Iron-sulfur</keyword>
<feature type="signal peptide" evidence="5">
    <location>
        <begin position="1"/>
        <end position="26"/>
    </location>
</feature>
<dbReference type="eggNOG" id="COG0437">
    <property type="taxonomic scope" value="Bacteria"/>
</dbReference>
<evidence type="ECO:0000256" key="3">
    <source>
        <dbReference type="ARBA" id="ARBA00023004"/>
    </source>
</evidence>
<dbReference type="InterPro" id="IPR006311">
    <property type="entry name" value="TAT_signal"/>
</dbReference>
<dbReference type="PROSITE" id="PS51379">
    <property type="entry name" value="4FE4S_FER_2"/>
    <property type="match status" value="1"/>
</dbReference>
<dbReference type="InterPro" id="IPR054822">
    <property type="entry name" value="DsrO-like"/>
</dbReference>
<dbReference type="GO" id="GO:0051539">
    <property type="term" value="F:4 iron, 4 sulfur cluster binding"/>
    <property type="evidence" value="ECO:0007669"/>
    <property type="project" value="UniProtKB-KW"/>
</dbReference>
<evidence type="ECO:0000259" key="6">
    <source>
        <dbReference type="PROSITE" id="PS51379"/>
    </source>
</evidence>
<dbReference type="GO" id="GO:0046872">
    <property type="term" value="F:metal ion binding"/>
    <property type="evidence" value="ECO:0007669"/>
    <property type="project" value="UniProtKB-KW"/>
</dbReference>
<dbReference type="AlphaFoldDB" id="D6SSK5"/>
<dbReference type="Proteomes" id="UP000005496">
    <property type="component" value="Unassembled WGS sequence"/>
</dbReference>
<proteinExistence type="predicted"/>
<name>D6SSK5_9BACT</name>
<dbReference type="PANTHER" id="PTHR43177">
    <property type="entry name" value="PROTEIN NRFC"/>
    <property type="match status" value="1"/>
</dbReference>
<evidence type="ECO:0000256" key="4">
    <source>
        <dbReference type="ARBA" id="ARBA00023014"/>
    </source>
</evidence>
<dbReference type="NCBIfam" id="NF045797">
    <property type="entry name" value="DsrO"/>
    <property type="match status" value="1"/>
</dbReference>
<dbReference type="InterPro" id="IPR050954">
    <property type="entry name" value="ET_IronSulfur_Cluster-Binding"/>
</dbReference>
<dbReference type="Gene3D" id="3.30.70.20">
    <property type="match status" value="2"/>
</dbReference>
<dbReference type="InterPro" id="IPR017896">
    <property type="entry name" value="4Fe4S_Fe-S-bd"/>
</dbReference>
<evidence type="ECO:0000313" key="7">
    <source>
        <dbReference type="EMBL" id="EFI33671.1"/>
    </source>
</evidence>
<keyword evidence="8" id="KW-1185">Reference proteome</keyword>
<sequence>MKNSRRKFIKIAGMAALGWSICPSLAGARSGPRQSENRLRADRWAMVIDSEKLNDEIMDKCIEACHKLHNVPEIPNDQNIKWIWKEPFYNLFSDQSHGYLKDKKSLPFLTLCNHCDNPPCVRVCPTQATFSRDDGIVLMDFHRCIGCRFCMAGCPYGSRSFNYYDPRKFLDDDELDHDYPTREMGVVEKCEFCAHLVDQGEMPACVEASEGAILFGDLNDPNSDVRKVLQERYSLLRKPKLGTDPQVYYLI</sequence>
<dbReference type="OrthoDB" id="9789030at2"/>
<dbReference type="PANTHER" id="PTHR43177:SF3">
    <property type="entry name" value="PROTEIN NRFC HOMOLOG"/>
    <property type="match status" value="1"/>
</dbReference>
<dbReference type="PROSITE" id="PS00198">
    <property type="entry name" value="4FE4S_FER_1"/>
    <property type="match status" value="1"/>
</dbReference>
<dbReference type="RefSeq" id="WP_008871020.1">
    <property type="nucleotide sequence ID" value="NZ_ACJN02000003.1"/>
</dbReference>
<dbReference type="CDD" id="cd10551">
    <property type="entry name" value="PsrB"/>
    <property type="match status" value="1"/>
</dbReference>
<keyword evidence="1" id="KW-0004">4Fe-4S</keyword>
<dbReference type="InterPro" id="IPR017900">
    <property type="entry name" value="4Fe4S_Fe_S_CS"/>
</dbReference>
<dbReference type="PROSITE" id="PS51318">
    <property type="entry name" value="TAT"/>
    <property type="match status" value="1"/>
</dbReference>
<evidence type="ECO:0000313" key="8">
    <source>
        <dbReference type="Proteomes" id="UP000005496"/>
    </source>
</evidence>
<dbReference type="EMBL" id="ACJN02000003">
    <property type="protein sequence ID" value="EFI33671.1"/>
    <property type="molecule type" value="Genomic_DNA"/>
</dbReference>
<dbReference type="Pfam" id="PF13247">
    <property type="entry name" value="Fer4_11"/>
    <property type="match status" value="1"/>
</dbReference>
<accession>D6SSK5</accession>